<name>A0A4S8PWG0_9HYPH</name>
<sequence length="424" mass="46116">MNAVIIRRYCGGVVNERGERFLNTLNLLSETPNSSGVYGWRVGSTLIVAAFLKWVETAKSQERARAANALARAYLKSDMAPEERQAAQMAMTYLLDDPAPQVRMALAEVLAREAGAPRAIMVSLAEDQPEIASIVILYSPVLADADLVDIAGRGTVETRALIAARSEVSIGVAAALAEIGDAAELEVLLENPRARLTTFTLRRIAERHGHCERIRSLLLDRDDLTSGIRQLLVQFVADALAGSELVIGAVGSRRIERIAREAGDCATIALLADVHGEELARLTDQLRLAGRLSPAFLMHALCAGRTDFFSSAIVAISGLDERRVRSILATGRFHAVRALLESAGLARDLSPIFVDAVMLWRNLIQSAEGFELDHIAHRLVARYRGDNDLSDSARVLIDMVERMAIAEERRLARDYASGFALAAA</sequence>
<reference evidence="1 2" key="1">
    <citation type="submission" date="2019-04" db="EMBL/GenBank/DDBJ databases">
        <title>genome sequence of strain W3.</title>
        <authorList>
            <person name="Gao J."/>
            <person name="Sun J."/>
        </authorList>
    </citation>
    <scope>NUCLEOTIDE SEQUENCE [LARGE SCALE GENOMIC DNA]</scope>
    <source>
        <strain evidence="1 2">W3</strain>
    </source>
</reference>
<evidence type="ECO:0000313" key="2">
    <source>
        <dbReference type="Proteomes" id="UP000307378"/>
    </source>
</evidence>
<evidence type="ECO:0000313" key="1">
    <source>
        <dbReference type="EMBL" id="THV35967.1"/>
    </source>
</evidence>
<dbReference type="PIRSF" id="PIRSF035865">
    <property type="entry name" value="UCP035865"/>
    <property type="match status" value="1"/>
</dbReference>
<comment type="caution">
    <text evidence="1">The sequence shown here is derived from an EMBL/GenBank/DDBJ whole genome shotgun (WGS) entry which is preliminary data.</text>
</comment>
<gene>
    <name evidence="1" type="ORF">FAA86_11585</name>
</gene>
<dbReference type="Pfam" id="PF10098">
    <property type="entry name" value="DUF2336"/>
    <property type="match status" value="1"/>
</dbReference>
<dbReference type="AlphaFoldDB" id="A0A4S8PWG0"/>
<dbReference type="Proteomes" id="UP000307378">
    <property type="component" value="Unassembled WGS sequence"/>
</dbReference>
<dbReference type="InterPro" id="IPR019285">
    <property type="entry name" value="DUF2336"/>
</dbReference>
<accession>A0A4S8PWG0</accession>
<organism evidence="1 2">
    <name type="scientific">Rhizobium rosettiformans W3</name>
    <dbReference type="NCBI Taxonomy" id="538378"/>
    <lineage>
        <taxon>Bacteria</taxon>
        <taxon>Pseudomonadati</taxon>
        <taxon>Pseudomonadota</taxon>
        <taxon>Alphaproteobacteria</taxon>
        <taxon>Hyphomicrobiales</taxon>
        <taxon>Rhizobiaceae</taxon>
        <taxon>Rhizobium/Agrobacterium group</taxon>
        <taxon>Rhizobium</taxon>
    </lineage>
</organism>
<dbReference type="EMBL" id="STGU01000005">
    <property type="protein sequence ID" value="THV35967.1"/>
    <property type="molecule type" value="Genomic_DNA"/>
</dbReference>
<proteinExistence type="predicted"/>
<protein>
    <submittedName>
        <fullName evidence="1">DUF2336 domain-containing protein</fullName>
    </submittedName>
</protein>
<dbReference type="InterPro" id="IPR014598">
    <property type="entry name" value="UCP035865"/>
</dbReference>